<evidence type="ECO:0000313" key="3">
    <source>
        <dbReference type="Proteomes" id="UP001227386"/>
    </source>
</evidence>
<organism evidence="2 3">
    <name type="scientific">Pseudomonas viciae</name>
    <dbReference type="NCBI Taxonomy" id="2505979"/>
    <lineage>
        <taxon>Bacteria</taxon>
        <taxon>Pseudomonadati</taxon>
        <taxon>Pseudomonadota</taxon>
        <taxon>Gammaproteobacteria</taxon>
        <taxon>Pseudomonadales</taxon>
        <taxon>Pseudomonadaceae</taxon>
        <taxon>Pseudomonas</taxon>
    </lineage>
</organism>
<dbReference type="EMBL" id="CP123771">
    <property type="protein sequence ID" value="WGO93571.1"/>
    <property type="molecule type" value="Genomic_DNA"/>
</dbReference>
<keyword evidence="3" id="KW-1185">Reference proteome</keyword>
<protein>
    <recommendedName>
        <fullName evidence="1">Restriction endonuclease type IV Mrr domain-containing protein</fullName>
    </recommendedName>
</protein>
<dbReference type="Pfam" id="PF04471">
    <property type="entry name" value="Mrr_cat"/>
    <property type="match status" value="1"/>
</dbReference>
<name>A0ABY8PEE6_9PSED</name>
<accession>A0ABY8PEE6</accession>
<sequence>MSEPLERPTEFKHLIAELFSCLGFNKVKIDHVYYGALGHDYDIDILYGVLGNATVAEVKCYRIDSPPRNDLVMAALQSVRSLKSNTGAENCALIMSCQLTVTTASLVSAYGDVDVWDLGRIFSAAQAFPDVFRRLAVSLEIDVNKAASYVGSSIAVVHDDGQPYKRGLVLAEIIKNIPSGREKFRDYEDACIHSLKYLFDQDLTGWHEQHQTHDGHHRRDLVCRALPNAELWRLILSDLKSRYVVFEFKNYSYEIKETEISQAEKYLYPVALRCVAFIISPTGFSTAALAATHGAMRESGKMIISISSKELIQMLIGKDEGADPNVIMFKIVDELLMGLGR</sequence>
<dbReference type="InterPro" id="IPR007560">
    <property type="entry name" value="Restrct_endonuc_IV_Mrr"/>
</dbReference>
<proteinExistence type="predicted"/>
<evidence type="ECO:0000313" key="2">
    <source>
        <dbReference type="EMBL" id="WGO93571.1"/>
    </source>
</evidence>
<dbReference type="Proteomes" id="UP001227386">
    <property type="component" value="Chromosome"/>
</dbReference>
<feature type="domain" description="Restriction endonuclease type IV Mrr" evidence="1">
    <location>
        <begin position="8"/>
        <end position="121"/>
    </location>
</feature>
<reference evidence="2 3" key="1">
    <citation type="journal article" date="2012" name="Appl. Soil Ecol.">
        <title>Isolation and characterization of new plant growth-promoting bacterial endophytes.</title>
        <authorList>
            <person name="Rashid S."/>
            <person name="Charles T.C."/>
            <person name="Glick B.R."/>
        </authorList>
    </citation>
    <scope>NUCLEOTIDE SEQUENCE [LARGE SCALE GENOMIC DNA]</scope>
    <source>
        <strain evidence="2 3">YsS1</strain>
    </source>
</reference>
<dbReference type="RefSeq" id="WP_280944581.1">
    <property type="nucleotide sequence ID" value="NZ_CP123771.1"/>
</dbReference>
<gene>
    <name evidence="2" type="ORF">QCD61_00395</name>
</gene>
<evidence type="ECO:0000259" key="1">
    <source>
        <dbReference type="Pfam" id="PF04471"/>
    </source>
</evidence>